<evidence type="ECO:0000313" key="1">
    <source>
        <dbReference type="EMBL" id="CAB3391967.1"/>
    </source>
</evidence>
<dbReference type="EMBL" id="LR792683">
    <property type="protein sequence ID" value="CAB3391967.1"/>
    <property type="molecule type" value="Genomic_DNA"/>
</dbReference>
<dbReference type="AlphaFoldDB" id="A0A6F9E6A0"/>
<gene>
    <name evidence="1" type="ORF">COOX1_1175</name>
</gene>
<reference evidence="1 2" key="1">
    <citation type="submission" date="2020-04" db="EMBL/GenBank/DDBJ databases">
        <authorList>
            <person name="Hogendoorn C."/>
        </authorList>
    </citation>
    <scope>NUCLEOTIDE SEQUENCE [LARGE SCALE GENOMIC DNA]</scope>
    <source>
        <strain evidence="1">COOX1</strain>
    </source>
</reference>
<proteinExistence type="predicted"/>
<organism evidence="1 2">
    <name type="scientific">Kyrpidia spormannii</name>
    <dbReference type="NCBI Taxonomy" id="2055160"/>
    <lineage>
        <taxon>Bacteria</taxon>
        <taxon>Bacillati</taxon>
        <taxon>Bacillota</taxon>
        <taxon>Bacilli</taxon>
        <taxon>Bacillales</taxon>
        <taxon>Alicyclobacillaceae</taxon>
        <taxon>Kyrpidia</taxon>
    </lineage>
</organism>
<name>A0A6F9E6A0_9BACL</name>
<sequence length="119" mass="13384">MGRDGFIMMEALLATLCTVLLIGTAGAYTLALLAEYRDAQQWAIARNLALEARERRVATGVAVGEVVQRPGVQYLVAWEGAQRWNEVPVARLKVRWHGIRGDRELSFIEPAPERRIPRE</sequence>
<accession>A0A6F9E6A0</accession>
<protein>
    <recommendedName>
        <fullName evidence="3">Type II secretion system protein</fullName>
    </recommendedName>
</protein>
<evidence type="ECO:0008006" key="3">
    <source>
        <dbReference type="Google" id="ProtNLM"/>
    </source>
</evidence>
<evidence type="ECO:0000313" key="2">
    <source>
        <dbReference type="Proteomes" id="UP000502196"/>
    </source>
</evidence>
<dbReference type="Proteomes" id="UP000502196">
    <property type="component" value="Chromosome"/>
</dbReference>